<sequence length="64" mass="6870">MSVNVPSPLLRSSRLEPSWRHTVVPTAGQLVQAMNRSLRAPTPNRGATSILRATTTHNGGFSTS</sequence>
<evidence type="ECO:0000313" key="3">
    <source>
        <dbReference type="Proteomes" id="UP000828390"/>
    </source>
</evidence>
<evidence type="ECO:0000256" key="1">
    <source>
        <dbReference type="SAM" id="MobiDB-lite"/>
    </source>
</evidence>
<feature type="region of interest" description="Disordered" evidence="1">
    <location>
        <begin position="39"/>
        <end position="64"/>
    </location>
</feature>
<proteinExistence type="predicted"/>
<dbReference type="Proteomes" id="UP000828390">
    <property type="component" value="Unassembled WGS sequence"/>
</dbReference>
<gene>
    <name evidence="2" type="ORF">DPMN_179717</name>
</gene>
<evidence type="ECO:0000313" key="2">
    <source>
        <dbReference type="EMBL" id="KAH3778262.1"/>
    </source>
</evidence>
<dbReference type="EMBL" id="JAIWYP010000009">
    <property type="protein sequence ID" value="KAH3778262.1"/>
    <property type="molecule type" value="Genomic_DNA"/>
</dbReference>
<comment type="caution">
    <text evidence="2">The sequence shown here is derived from an EMBL/GenBank/DDBJ whole genome shotgun (WGS) entry which is preliminary data.</text>
</comment>
<organism evidence="2 3">
    <name type="scientific">Dreissena polymorpha</name>
    <name type="common">Zebra mussel</name>
    <name type="synonym">Mytilus polymorpha</name>
    <dbReference type="NCBI Taxonomy" id="45954"/>
    <lineage>
        <taxon>Eukaryota</taxon>
        <taxon>Metazoa</taxon>
        <taxon>Spiralia</taxon>
        <taxon>Lophotrochozoa</taxon>
        <taxon>Mollusca</taxon>
        <taxon>Bivalvia</taxon>
        <taxon>Autobranchia</taxon>
        <taxon>Heteroconchia</taxon>
        <taxon>Euheterodonta</taxon>
        <taxon>Imparidentia</taxon>
        <taxon>Neoheterodontei</taxon>
        <taxon>Myida</taxon>
        <taxon>Dreissenoidea</taxon>
        <taxon>Dreissenidae</taxon>
        <taxon>Dreissena</taxon>
    </lineage>
</organism>
<accession>A0A9D4EHQ6</accession>
<name>A0A9D4EHQ6_DREPO</name>
<dbReference type="AlphaFoldDB" id="A0A9D4EHQ6"/>
<reference evidence="2" key="1">
    <citation type="journal article" date="2019" name="bioRxiv">
        <title>The Genome of the Zebra Mussel, Dreissena polymorpha: A Resource for Invasive Species Research.</title>
        <authorList>
            <person name="McCartney M.A."/>
            <person name="Auch B."/>
            <person name="Kono T."/>
            <person name="Mallez S."/>
            <person name="Zhang Y."/>
            <person name="Obille A."/>
            <person name="Becker A."/>
            <person name="Abrahante J.E."/>
            <person name="Garbe J."/>
            <person name="Badalamenti J.P."/>
            <person name="Herman A."/>
            <person name="Mangelson H."/>
            <person name="Liachko I."/>
            <person name="Sullivan S."/>
            <person name="Sone E.D."/>
            <person name="Koren S."/>
            <person name="Silverstein K.A.T."/>
            <person name="Beckman K.B."/>
            <person name="Gohl D.M."/>
        </authorList>
    </citation>
    <scope>NUCLEOTIDE SEQUENCE</scope>
    <source>
        <strain evidence="2">Duluth1</strain>
        <tissue evidence="2">Whole animal</tissue>
    </source>
</reference>
<protein>
    <submittedName>
        <fullName evidence="2">Uncharacterized protein</fullName>
    </submittedName>
</protein>
<keyword evidence="3" id="KW-1185">Reference proteome</keyword>
<reference evidence="2" key="2">
    <citation type="submission" date="2020-11" db="EMBL/GenBank/DDBJ databases">
        <authorList>
            <person name="McCartney M.A."/>
            <person name="Auch B."/>
            <person name="Kono T."/>
            <person name="Mallez S."/>
            <person name="Becker A."/>
            <person name="Gohl D.M."/>
            <person name="Silverstein K.A.T."/>
            <person name="Koren S."/>
            <person name="Bechman K.B."/>
            <person name="Herman A."/>
            <person name="Abrahante J.E."/>
            <person name="Garbe J."/>
        </authorList>
    </citation>
    <scope>NUCLEOTIDE SEQUENCE</scope>
    <source>
        <strain evidence="2">Duluth1</strain>
        <tissue evidence="2">Whole animal</tissue>
    </source>
</reference>
<feature type="compositionally biased region" description="Polar residues" evidence="1">
    <location>
        <begin position="45"/>
        <end position="64"/>
    </location>
</feature>